<keyword evidence="2" id="KW-0472">Membrane</keyword>
<dbReference type="Pfam" id="PF20153">
    <property type="entry name" value="DUF6535"/>
    <property type="match status" value="1"/>
</dbReference>
<gene>
    <name evidence="4" type="ORF">EIP91_008292</name>
</gene>
<evidence type="ECO:0000256" key="2">
    <source>
        <dbReference type="SAM" id="Phobius"/>
    </source>
</evidence>
<keyword evidence="5" id="KW-1185">Reference proteome</keyword>
<dbReference type="InterPro" id="IPR045338">
    <property type="entry name" value="DUF6535"/>
</dbReference>
<feature type="compositionally biased region" description="Basic and acidic residues" evidence="1">
    <location>
        <begin position="1"/>
        <end position="18"/>
    </location>
</feature>
<feature type="compositionally biased region" description="Low complexity" evidence="1">
    <location>
        <begin position="1111"/>
        <end position="1120"/>
    </location>
</feature>
<proteinExistence type="predicted"/>
<feature type="transmembrane region" description="Helical" evidence="2">
    <location>
        <begin position="326"/>
        <end position="346"/>
    </location>
</feature>
<feature type="transmembrane region" description="Helical" evidence="2">
    <location>
        <begin position="236"/>
        <end position="260"/>
    </location>
</feature>
<sequence>MASIHGEPHSLPVRDSRNNAEPPESIKLMQELLATLKRSTIVPQDIVDVWSRFWSIYKKEADEYDLEFLTRYREDMNTCMIFAGLFTAVTATVASMTISDLSPDPNQTTQALLLNILLVLNSTSSSPPAAFPLPAFNGPPTIVIWYQSLLYASIACSLFAALGAVLGIQWLSRYSSVGERGTLEDRCKERQRKFDGLEAWHLRRVLEALSTLLQLSLFLFAVAICAYMLTQQTIVAVVLIGVMGTGAVFYFSTIGISVIYRDCPFSTPLSESLRGGFSLLQQTLRPVPNAIRQLPTTVFKAAWSTYSSTLGVLRSGAIVIPRFGRALARMLMFLFIISIYSSVLFIKRCSRWRLLSRNPPFDEEEVHRPHSLASTSHHAPPGRVHRILAGEVAAGLQTLHHLSFVTSTYVMKFTSLMTRPSRSPEPMDFDASRSSSVAWILNTSTDPRISFDTLLLLPQTDWTQDMLRGHLSADMLDRLLDPLVRCFESGSDGRLCLPPTNKHRVAQLCDTFVFIYWELRLLDVRAAVCWILTSGRIFVQNHSEILDLMNPSLAAADYEGEHLPQSLMFCILKSYLPELLRSPTIGATRSGDNLDDLWSIMRSTEAIEPVTGRSHLPASSLHSHTLFLMAQISHRDVWVEQILMLTVAFVITLGYTLPGDANSSMTTTQLEEEADTLALGVLYVIVDFTKSSQQDDKIFRLLESFSVVFKASIRFLHSLHTPDIASKLFSLCTWMYDHQRDTDPRWIRTLFNLLRSVIHSASSTEFPYHLPTESWAPESSDLSWLPAFLRKLPSLSGQPNACLREDEIRHAAADTLLLLTRAAIIGSDNEELLLAALDWVTGLPFPSEWSPDSDHTPTIRLQATMVRIVASAIERLECSSDFTSQLKAQIVPSLTTIVAQPARSLSLYDSEDSKTIYERDKAFIATLLSLTEDSSDRERWLNDPANDAYVRAWAHIVHRWLLPDPDNWSTAHSRVDELSAISLLSCTRLCEATAADWGDDLVCVQHVAVVASWGEWDIWLDTESVPEDPNALVERTRKVIGLDAHSAAGVERYLDTSGIRWVQQVFPSEVQHLHLPDLIRTLELKKAEIEELKNRTQTVKPQRPDPKSDSSDITSSSVDE</sequence>
<feature type="transmembrane region" description="Helical" evidence="2">
    <location>
        <begin position="208"/>
        <end position="229"/>
    </location>
</feature>
<accession>A0A4R0R314</accession>
<dbReference type="OrthoDB" id="3219854at2759"/>
<reference evidence="4 5" key="1">
    <citation type="submission" date="2018-11" db="EMBL/GenBank/DDBJ databases">
        <title>Genome assembly of Steccherinum ochraceum LE-BIN_3174, the white-rot fungus of the Steccherinaceae family (The Residual Polyporoid clade, Polyporales, Basidiomycota).</title>
        <authorList>
            <person name="Fedorova T.V."/>
            <person name="Glazunova O.A."/>
            <person name="Landesman E.O."/>
            <person name="Moiseenko K.V."/>
            <person name="Psurtseva N.V."/>
            <person name="Savinova O.S."/>
            <person name="Shakhova N.V."/>
            <person name="Tyazhelova T.V."/>
            <person name="Vasina D.V."/>
        </authorList>
    </citation>
    <scope>NUCLEOTIDE SEQUENCE [LARGE SCALE GENOMIC DNA]</scope>
    <source>
        <strain evidence="4 5">LE-BIN_3174</strain>
    </source>
</reference>
<protein>
    <recommendedName>
        <fullName evidence="3">DUF6535 domain-containing protein</fullName>
    </recommendedName>
</protein>
<evidence type="ECO:0000256" key="1">
    <source>
        <dbReference type="SAM" id="MobiDB-lite"/>
    </source>
</evidence>
<feature type="region of interest" description="Disordered" evidence="1">
    <location>
        <begin position="1"/>
        <end position="21"/>
    </location>
</feature>
<dbReference type="AlphaFoldDB" id="A0A4R0R314"/>
<organism evidence="4 5">
    <name type="scientific">Steccherinum ochraceum</name>
    <dbReference type="NCBI Taxonomy" id="92696"/>
    <lineage>
        <taxon>Eukaryota</taxon>
        <taxon>Fungi</taxon>
        <taxon>Dikarya</taxon>
        <taxon>Basidiomycota</taxon>
        <taxon>Agaricomycotina</taxon>
        <taxon>Agaricomycetes</taxon>
        <taxon>Polyporales</taxon>
        <taxon>Steccherinaceae</taxon>
        <taxon>Steccherinum</taxon>
    </lineage>
</organism>
<dbReference type="STRING" id="92696.A0A4R0R314"/>
<keyword evidence="2" id="KW-1133">Transmembrane helix</keyword>
<keyword evidence="2" id="KW-0812">Transmembrane</keyword>
<dbReference type="Proteomes" id="UP000292702">
    <property type="component" value="Unassembled WGS sequence"/>
</dbReference>
<dbReference type="EMBL" id="RWJN01000457">
    <property type="protein sequence ID" value="TCD61521.1"/>
    <property type="molecule type" value="Genomic_DNA"/>
</dbReference>
<name>A0A4R0R314_9APHY</name>
<evidence type="ECO:0000313" key="4">
    <source>
        <dbReference type="EMBL" id="TCD61521.1"/>
    </source>
</evidence>
<feature type="domain" description="DUF6535" evidence="3">
    <location>
        <begin position="54"/>
        <end position="229"/>
    </location>
</feature>
<evidence type="ECO:0000313" key="5">
    <source>
        <dbReference type="Proteomes" id="UP000292702"/>
    </source>
</evidence>
<comment type="caution">
    <text evidence="4">The sequence shown here is derived from an EMBL/GenBank/DDBJ whole genome shotgun (WGS) entry which is preliminary data.</text>
</comment>
<feature type="transmembrane region" description="Helical" evidence="2">
    <location>
        <begin position="148"/>
        <end position="171"/>
    </location>
</feature>
<feature type="region of interest" description="Disordered" evidence="1">
    <location>
        <begin position="1093"/>
        <end position="1120"/>
    </location>
</feature>
<evidence type="ECO:0000259" key="3">
    <source>
        <dbReference type="Pfam" id="PF20153"/>
    </source>
</evidence>
<feature type="transmembrane region" description="Helical" evidence="2">
    <location>
        <begin position="79"/>
        <end position="99"/>
    </location>
</feature>